<reference evidence="2" key="1">
    <citation type="submission" date="2022-02" db="EMBL/GenBank/DDBJ databases">
        <title>Vibrio sp. nov., a new bacterium isolated from Bohai sea, China.</title>
        <authorList>
            <person name="Yuan Y."/>
        </authorList>
    </citation>
    <scope>NUCLEOTIDE SEQUENCE</scope>
    <source>
        <strain evidence="2">DBSS07</strain>
    </source>
</reference>
<dbReference type="Proteomes" id="UP001155586">
    <property type="component" value="Unassembled WGS sequence"/>
</dbReference>
<dbReference type="GO" id="GO:0016646">
    <property type="term" value="F:oxidoreductase activity, acting on the CH-NH group of donors, NAD or NADP as acceptor"/>
    <property type="evidence" value="ECO:0007669"/>
    <property type="project" value="TreeGrafter"/>
</dbReference>
<dbReference type="PANTHER" id="PTHR43355:SF2">
    <property type="entry name" value="FLAVIN REDUCTASE (NADPH)"/>
    <property type="match status" value="1"/>
</dbReference>
<keyword evidence="3" id="KW-1185">Reference proteome</keyword>
<proteinExistence type="predicted"/>
<gene>
    <name evidence="2" type="ORF">MD483_15650</name>
</gene>
<evidence type="ECO:0000313" key="3">
    <source>
        <dbReference type="Proteomes" id="UP001155586"/>
    </source>
</evidence>
<dbReference type="PANTHER" id="PTHR43355">
    <property type="entry name" value="FLAVIN REDUCTASE (NADPH)"/>
    <property type="match status" value="1"/>
</dbReference>
<organism evidence="2 3">
    <name type="scientific">Vibrio paucivorans</name>
    <dbReference type="NCBI Taxonomy" id="2829489"/>
    <lineage>
        <taxon>Bacteria</taxon>
        <taxon>Pseudomonadati</taxon>
        <taxon>Pseudomonadota</taxon>
        <taxon>Gammaproteobacteria</taxon>
        <taxon>Vibrionales</taxon>
        <taxon>Vibrionaceae</taxon>
        <taxon>Vibrio</taxon>
    </lineage>
</organism>
<protein>
    <submittedName>
        <fullName evidence="2">NAD(P)-dependent oxidoreductase</fullName>
    </submittedName>
</protein>
<dbReference type="InterPro" id="IPR051606">
    <property type="entry name" value="Polyketide_Oxido-like"/>
</dbReference>
<dbReference type="EMBL" id="JAKRRX010000102">
    <property type="protein sequence ID" value="MCW8335254.1"/>
    <property type="molecule type" value="Genomic_DNA"/>
</dbReference>
<evidence type="ECO:0000313" key="2">
    <source>
        <dbReference type="EMBL" id="MCW8335254.1"/>
    </source>
</evidence>
<name>A0A9X3CG58_9VIBR</name>
<comment type="caution">
    <text evidence="2">The sequence shown here is derived from an EMBL/GenBank/DDBJ whole genome shotgun (WGS) entry which is preliminary data.</text>
</comment>
<evidence type="ECO:0000259" key="1">
    <source>
        <dbReference type="Pfam" id="PF13460"/>
    </source>
</evidence>
<sequence>MNIAVLGATGWIGGEIVKEAASRGHNVISLVRDKSKVDGLSSAVRTLDIESEDLDLEQALADVDTLVVSIGGRAANNHGIVAKSANRLLASLAETKTQRIVWVGGAGSLEVAPSTTLVTIPEFPEEYKPEAIAQGEALKVFRQYQGPTTWTYISPAAEIFPGDKQGNYRVGGEQLLTDEQGNSRISVTDYAHALVDELESAKHLNQRIGIAY</sequence>
<dbReference type="AlphaFoldDB" id="A0A9X3CG58"/>
<dbReference type="Gene3D" id="3.40.50.720">
    <property type="entry name" value="NAD(P)-binding Rossmann-like Domain"/>
    <property type="match status" value="1"/>
</dbReference>
<dbReference type="RefSeq" id="WP_265688461.1">
    <property type="nucleotide sequence ID" value="NZ_JAKRRX010000102.1"/>
</dbReference>
<dbReference type="InterPro" id="IPR036291">
    <property type="entry name" value="NAD(P)-bd_dom_sf"/>
</dbReference>
<dbReference type="SUPFAM" id="SSF51735">
    <property type="entry name" value="NAD(P)-binding Rossmann-fold domains"/>
    <property type="match status" value="1"/>
</dbReference>
<feature type="domain" description="NAD(P)-binding" evidence="1">
    <location>
        <begin position="7"/>
        <end position="198"/>
    </location>
</feature>
<dbReference type="Pfam" id="PF13460">
    <property type="entry name" value="NAD_binding_10"/>
    <property type="match status" value="1"/>
</dbReference>
<accession>A0A9X3CG58</accession>
<dbReference type="InterPro" id="IPR016040">
    <property type="entry name" value="NAD(P)-bd_dom"/>
</dbReference>